<feature type="region of interest" description="Disordered" evidence="1">
    <location>
        <begin position="127"/>
        <end position="162"/>
    </location>
</feature>
<name>A0A2Z6ZZK6_9LAMI</name>
<proteinExistence type="predicted"/>
<reference evidence="2 3" key="1">
    <citation type="journal article" date="2015" name="Proc. Natl. Acad. Sci. U.S.A.">
        <title>The resurrection genome of Boea hygrometrica: A blueprint for survival of dehydration.</title>
        <authorList>
            <person name="Xiao L."/>
            <person name="Yang G."/>
            <person name="Zhang L."/>
            <person name="Yang X."/>
            <person name="Zhao S."/>
            <person name="Ji Z."/>
            <person name="Zhou Q."/>
            <person name="Hu M."/>
            <person name="Wang Y."/>
            <person name="Chen M."/>
            <person name="Xu Y."/>
            <person name="Jin H."/>
            <person name="Xiao X."/>
            <person name="Hu G."/>
            <person name="Bao F."/>
            <person name="Hu Y."/>
            <person name="Wan P."/>
            <person name="Li L."/>
            <person name="Deng X."/>
            <person name="Kuang T."/>
            <person name="Xiang C."/>
            <person name="Zhu J.K."/>
            <person name="Oliver M.J."/>
            <person name="He Y."/>
        </authorList>
    </citation>
    <scope>NUCLEOTIDE SEQUENCE [LARGE SCALE GENOMIC DNA]</scope>
    <source>
        <strain evidence="3">cv. XS01</strain>
    </source>
</reference>
<organism evidence="2 3">
    <name type="scientific">Dorcoceras hygrometricum</name>
    <dbReference type="NCBI Taxonomy" id="472368"/>
    <lineage>
        <taxon>Eukaryota</taxon>
        <taxon>Viridiplantae</taxon>
        <taxon>Streptophyta</taxon>
        <taxon>Embryophyta</taxon>
        <taxon>Tracheophyta</taxon>
        <taxon>Spermatophyta</taxon>
        <taxon>Magnoliopsida</taxon>
        <taxon>eudicotyledons</taxon>
        <taxon>Gunneridae</taxon>
        <taxon>Pentapetalae</taxon>
        <taxon>asterids</taxon>
        <taxon>lamiids</taxon>
        <taxon>Lamiales</taxon>
        <taxon>Gesneriaceae</taxon>
        <taxon>Didymocarpoideae</taxon>
        <taxon>Trichosporeae</taxon>
        <taxon>Loxocarpinae</taxon>
        <taxon>Dorcoceras</taxon>
    </lineage>
</organism>
<protein>
    <submittedName>
        <fullName evidence="2">Uncharacterized protein</fullName>
    </submittedName>
</protein>
<dbReference type="EMBL" id="KV138382">
    <property type="protein sequence ID" value="KZT76253.1"/>
    <property type="molecule type" value="Genomic_DNA"/>
</dbReference>
<gene>
    <name evidence="2" type="ORF">F511_46722</name>
</gene>
<feature type="region of interest" description="Disordered" evidence="1">
    <location>
        <begin position="31"/>
        <end position="100"/>
    </location>
</feature>
<evidence type="ECO:0000256" key="1">
    <source>
        <dbReference type="SAM" id="MobiDB-lite"/>
    </source>
</evidence>
<feature type="compositionally biased region" description="Basic and acidic residues" evidence="1">
    <location>
        <begin position="148"/>
        <end position="162"/>
    </location>
</feature>
<dbReference type="AlphaFoldDB" id="A0A2Z6ZZK6"/>
<accession>A0A2Z6ZZK6</accession>
<feature type="compositionally biased region" description="Low complexity" evidence="1">
    <location>
        <begin position="31"/>
        <end position="40"/>
    </location>
</feature>
<feature type="compositionally biased region" description="Low complexity" evidence="1">
    <location>
        <begin position="11"/>
        <end position="20"/>
    </location>
</feature>
<feature type="compositionally biased region" description="Low complexity" evidence="1">
    <location>
        <begin position="56"/>
        <end position="73"/>
    </location>
</feature>
<sequence length="181" mass="19504">MTSPETRRSGGRAAAVDGGAATTKIAAAAHDAARNVARPARIVRNQRASSSHRRATSSASVERPAIAPAALRPASRRYESRGVAAQVRASPPNGRSTSVEHRRARVAQGQRIVAQLHAQRLRVVHQPTAAHRAQTSRDNRASARVHALGREAPPRKAAARRPDQSFDFPILKFNKLDTIMA</sequence>
<keyword evidence="3" id="KW-1185">Reference proteome</keyword>
<dbReference type="Proteomes" id="UP000250235">
    <property type="component" value="Unassembled WGS sequence"/>
</dbReference>
<evidence type="ECO:0000313" key="2">
    <source>
        <dbReference type="EMBL" id="KZT76253.1"/>
    </source>
</evidence>
<feature type="region of interest" description="Disordered" evidence="1">
    <location>
        <begin position="1"/>
        <end position="20"/>
    </location>
</feature>
<evidence type="ECO:0000313" key="3">
    <source>
        <dbReference type="Proteomes" id="UP000250235"/>
    </source>
</evidence>